<gene>
    <name evidence="3" type="ORF">HINF_LOCUS30790</name>
    <name evidence="2" type="ORF">HINF_LOCUS44620</name>
</gene>
<reference evidence="2" key="1">
    <citation type="submission" date="2023-06" db="EMBL/GenBank/DDBJ databases">
        <authorList>
            <person name="Kurt Z."/>
        </authorList>
    </citation>
    <scope>NUCLEOTIDE SEQUENCE</scope>
</reference>
<organism evidence="2">
    <name type="scientific">Hexamita inflata</name>
    <dbReference type="NCBI Taxonomy" id="28002"/>
    <lineage>
        <taxon>Eukaryota</taxon>
        <taxon>Metamonada</taxon>
        <taxon>Diplomonadida</taxon>
        <taxon>Hexamitidae</taxon>
        <taxon>Hexamitinae</taxon>
        <taxon>Hexamita</taxon>
    </lineage>
</organism>
<evidence type="ECO:0000313" key="2">
    <source>
        <dbReference type="EMBL" id="CAI9956975.1"/>
    </source>
</evidence>
<sequence length="871" mass="101344">MNQKEISELVQLAQNQLQFQTDLDNQLILQLDFFQDQLFNLKKIVQPLCASSETTLTYSSNLQKLSELLNQLQEIERENATIISNIWSSLQQNKLNTDGLQKLLQNRAYLSQYHPEFQIAQLDSTINAVCAQFSLQFSVNTFQFAQIEQSSTQLFIQKQSKQTQSQLQALQGIIPVLQVQTHLQQFNSNQIKSELKSEVLSTDVYVNMQLMFDLPSKFYVMMKEFVKQKRTHMFKFVNQYALCNGIMIKQQNETACPSYADVYHLYYLDLIKTLDTFQKEDVTVDEDFKCYFTNKTPAAMKAQQILMLQFQERASWNRRQYRKIYNSKSMKSSYTPPQIGYQSESHPLASLFITLLKTCAQLRTELVQFFTYCVHRSQGGTNGFYECNITQIGEDIQKHIMTVAESMFVSIVGPAVENFSQLVVEYATQSKDIQQNLHPTLDLIQIFNVLINLSLKTCFDFKKWQYMTDFIIGKIQRLETTQLSQLYQNVIKSYFPLLVSQNNQLNSASDLIKQQFSRAFNQLLHTGAVLQNKFDYYLFPTTLKPQENTLVIAQASIILNQLQQLQFYIPGQQLLSDYKKVEKTSKDPDDSDTEVVEFTFNISIRPEPGFEQAEKRIWLFVQTYLTPKPNATTQQILQRMNTLGYVYEYLTDSTNVLSQSVSNSFKDQLELIIKQQLSCYRELFDSVCRKLKPNLLGDALIAVFSKWLQQNLYGVTEQDLQRIRDQVTGFQNRREDLRAPQEEYSDESKVSGLDLDQQTESGFSVQETQSEKFVVGGVKVKAKRVKTVISDNLSKFYKELHELLSVHKDFYCVSKNVGKMMKKVFEESVVKQLEFYQNVCYCSLVSQRYYDEERKENAQDLYERAREIFGQ</sequence>
<evidence type="ECO:0000313" key="3">
    <source>
        <dbReference type="EMBL" id="CAL6026317.1"/>
    </source>
</evidence>
<reference evidence="3 4" key="2">
    <citation type="submission" date="2024-07" db="EMBL/GenBank/DDBJ databases">
        <authorList>
            <person name="Akdeniz Z."/>
        </authorList>
    </citation>
    <scope>NUCLEOTIDE SEQUENCE [LARGE SCALE GENOMIC DNA]</scope>
</reference>
<evidence type="ECO:0000313" key="4">
    <source>
        <dbReference type="Proteomes" id="UP001642409"/>
    </source>
</evidence>
<dbReference type="Proteomes" id="UP001642409">
    <property type="component" value="Unassembled WGS sequence"/>
</dbReference>
<evidence type="ECO:0000256" key="1">
    <source>
        <dbReference type="SAM" id="Coils"/>
    </source>
</evidence>
<name>A0AA86QS16_9EUKA</name>
<keyword evidence="4" id="KW-1185">Reference proteome</keyword>
<dbReference type="EMBL" id="CAXDID020000101">
    <property type="protein sequence ID" value="CAL6026317.1"/>
    <property type="molecule type" value="Genomic_DNA"/>
</dbReference>
<feature type="coiled-coil region" evidence="1">
    <location>
        <begin position="58"/>
        <end position="85"/>
    </location>
</feature>
<proteinExistence type="predicted"/>
<dbReference type="EMBL" id="CATOUU010000880">
    <property type="protein sequence ID" value="CAI9956975.1"/>
    <property type="molecule type" value="Genomic_DNA"/>
</dbReference>
<comment type="caution">
    <text evidence="2">The sequence shown here is derived from an EMBL/GenBank/DDBJ whole genome shotgun (WGS) entry which is preliminary data.</text>
</comment>
<accession>A0AA86QS16</accession>
<dbReference type="AlphaFoldDB" id="A0AA86QS16"/>
<protein>
    <submittedName>
        <fullName evidence="2">Uncharacterized protein</fullName>
    </submittedName>
</protein>
<keyword evidence="1" id="KW-0175">Coiled coil</keyword>